<dbReference type="EMBL" id="CALLCH030000021">
    <property type="protein sequence ID" value="CAI4220144.1"/>
    <property type="molecule type" value="Genomic_DNA"/>
</dbReference>
<accession>A0A9P1HAY2</accession>
<comment type="caution">
    <text evidence="3">The sequence shown here is derived from an EMBL/GenBank/DDBJ whole genome shotgun (WGS) entry which is preliminary data.</text>
</comment>
<dbReference type="SUPFAM" id="SSF51735">
    <property type="entry name" value="NAD(P)-binding Rossmann-fold domains"/>
    <property type="match status" value="2"/>
</dbReference>
<evidence type="ECO:0000313" key="3">
    <source>
        <dbReference type="EMBL" id="CAI4220144.1"/>
    </source>
</evidence>
<organism evidence="3 4">
    <name type="scientific">Parascedosporium putredinis</name>
    <dbReference type="NCBI Taxonomy" id="1442378"/>
    <lineage>
        <taxon>Eukaryota</taxon>
        <taxon>Fungi</taxon>
        <taxon>Dikarya</taxon>
        <taxon>Ascomycota</taxon>
        <taxon>Pezizomycotina</taxon>
        <taxon>Sordariomycetes</taxon>
        <taxon>Hypocreomycetidae</taxon>
        <taxon>Microascales</taxon>
        <taxon>Microascaceae</taxon>
        <taxon>Parascedosporium</taxon>
    </lineage>
</organism>
<proteinExistence type="predicted"/>
<dbReference type="AlphaFoldDB" id="A0A9P1HAY2"/>
<reference evidence="3" key="1">
    <citation type="submission" date="2022-11" db="EMBL/GenBank/DDBJ databases">
        <authorList>
            <person name="Scott C."/>
            <person name="Bruce N."/>
        </authorList>
    </citation>
    <scope>NUCLEOTIDE SEQUENCE</scope>
</reference>
<evidence type="ECO:0000256" key="1">
    <source>
        <dbReference type="SAM" id="MobiDB-lite"/>
    </source>
</evidence>
<dbReference type="InterPro" id="IPR036291">
    <property type="entry name" value="NAD(P)-bd_dom_sf"/>
</dbReference>
<name>A0A9P1HAY2_9PEZI</name>
<dbReference type="OrthoDB" id="202470at2759"/>
<keyword evidence="4" id="KW-1185">Reference proteome</keyword>
<evidence type="ECO:0000259" key="2">
    <source>
        <dbReference type="Pfam" id="PF01370"/>
    </source>
</evidence>
<feature type="compositionally biased region" description="Basic and acidic residues" evidence="1">
    <location>
        <begin position="119"/>
        <end position="129"/>
    </location>
</feature>
<dbReference type="Proteomes" id="UP000838763">
    <property type="component" value="Unassembled WGS sequence"/>
</dbReference>
<dbReference type="InterPro" id="IPR001509">
    <property type="entry name" value="Epimerase_deHydtase"/>
</dbReference>
<dbReference type="Gene3D" id="3.40.50.720">
    <property type="entry name" value="NAD(P)-binding Rossmann-like Domain"/>
    <property type="match status" value="1"/>
</dbReference>
<feature type="domain" description="NAD-dependent epimerase/dehydratase" evidence="2">
    <location>
        <begin position="20"/>
        <end position="101"/>
    </location>
</feature>
<gene>
    <name evidence="3" type="ORF">PPNO1_LOCUS9687</name>
</gene>
<feature type="region of interest" description="Disordered" evidence="1">
    <location>
        <begin position="102"/>
        <end position="163"/>
    </location>
</feature>
<dbReference type="Pfam" id="PF01370">
    <property type="entry name" value="Epimerase"/>
    <property type="match status" value="1"/>
</dbReference>
<protein>
    <recommendedName>
        <fullName evidence="2">NAD-dependent epimerase/dehydratase domain-containing protein</fullName>
    </recommendedName>
</protein>
<sequence length="265" mass="29318">MQDDVTSPPLGLDINPSSTTTHVGSIADRDLVTSLFAQNPSIRHILHTATLHKPHIESHSKDAFVETNVQGTVELLEAAGRLGGRIESFVFVSTTSTFGRALCPAKGAPPRGSTSPSPRAEKHLRRDQSGGRGRVPPRPYPDGLARRRAPHEPFFQEADDDKERRDALENDNLKLLELCYRRADIADLVSACVCAMTRAKELRWARYIISAPSPLVKDEATLALLNENAADAVEAHVPGCKKVFEDAGWGWLDRIDRVLYTRYDF</sequence>
<evidence type="ECO:0000313" key="4">
    <source>
        <dbReference type="Proteomes" id="UP000838763"/>
    </source>
</evidence>